<name>A0ACB8T449_9AGAM</name>
<accession>A0ACB8T449</accession>
<dbReference type="Proteomes" id="UP000814140">
    <property type="component" value="Unassembled WGS sequence"/>
</dbReference>
<organism evidence="1 2">
    <name type="scientific">Artomyces pyxidatus</name>
    <dbReference type="NCBI Taxonomy" id="48021"/>
    <lineage>
        <taxon>Eukaryota</taxon>
        <taxon>Fungi</taxon>
        <taxon>Dikarya</taxon>
        <taxon>Basidiomycota</taxon>
        <taxon>Agaricomycotina</taxon>
        <taxon>Agaricomycetes</taxon>
        <taxon>Russulales</taxon>
        <taxon>Auriscalpiaceae</taxon>
        <taxon>Artomyces</taxon>
    </lineage>
</organism>
<sequence>MFTLLGNTLFALSFLFYPAMAALLDFLLEILATIAVTYTFVCRLIPSPSTVSFFLLVLEMILQYSLECSTRLLLFIRISGLSLADLAGLMLKEYLQETSSVVSQYTIAVHDVVIDPAVHTFMWSLVGFAIMGLECAHRIYVAFKEFERSIVVSEDSCSSCLGDLSGTTAAPVSHLDIEGETKTVVKILNSEANTSVLSPLFPQSRAPHVALNSMALEFVPRGAGVKLDINGRRIYRSCLNPLAELFISTIVSSPAPSMTGSSTAAKPAVACSSLLNPTAPVFVPSQTAGAANTLSNAQTGLSVLANSAPIIILPNATAKPRLSAMAEEFVPVSVAPLEGSHTPVRGAVLCPTAAIFVPGKSTLPFKASLNVFAPVFIPASFTTQPPCAENAEPSSILSDVSASLSSVNDLPLSTSFASFHFVHSSREERRQLQHSVSSLDCSLRAAKTNTIFSSPSEPSLHYLDSSMVKAEDSLSSDASLTFVEMQSLDGISTSISRGVKKLGLFGLSTSMSTSMSMSL</sequence>
<reference evidence="1" key="1">
    <citation type="submission" date="2021-03" db="EMBL/GenBank/DDBJ databases">
        <authorList>
            <consortium name="DOE Joint Genome Institute"/>
            <person name="Ahrendt S."/>
            <person name="Looney B.P."/>
            <person name="Miyauchi S."/>
            <person name="Morin E."/>
            <person name="Drula E."/>
            <person name="Courty P.E."/>
            <person name="Chicoki N."/>
            <person name="Fauchery L."/>
            <person name="Kohler A."/>
            <person name="Kuo A."/>
            <person name="Labutti K."/>
            <person name="Pangilinan J."/>
            <person name="Lipzen A."/>
            <person name="Riley R."/>
            <person name="Andreopoulos W."/>
            <person name="He G."/>
            <person name="Johnson J."/>
            <person name="Barry K.W."/>
            <person name="Grigoriev I.V."/>
            <person name="Nagy L."/>
            <person name="Hibbett D."/>
            <person name="Henrissat B."/>
            <person name="Matheny P.B."/>
            <person name="Labbe J."/>
            <person name="Martin F."/>
        </authorList>
    </citation>
    <scope>NUCLEOTIDE SEQUENCE</scope>
    <source>
        <strain evidence="1">HHB10654</strain>
    </source>
</reference>
<evidence type="ECO:0000313" key="1">
    <source>
        <dbReference type="EMBL" id="KAI0063303.1"/>
    </source>
</evidence>
<protein>
    <submittedName>
        <fullName evidence="1">Uncharacterized protein</fullName>
    </submittedName>
</protein>
<gene>
    <name evidence="1" type="ORF">BV25DRAFT_1990706</name>
</gene>
<proteinExistence type="predicted"/>
<evidence type="ECO:0000313" key="2">
    <source>
        <dbReference type="Proteomes" id="UP000814140"/>
    </source>
</evidence>
<comment type="caution">
    <text evidence="1">The sequence shown here is derived from an EMBL/GenBank/DDBJ whole genome shotgun (WGS) entry which is preliminary data.</text>
</comment>
<dbReference type="EMBL" id="MU277203">
    <property type="protein sequence ID" value="KAI0063303.1"/>
    <property type="molecule type" value="Genomic_DNA"/>
</dbReference>
<keyword evidence="2" id="KW-1185">Reference proteome</keyword>
<reference evidence="1" key="2">
    <citation type="journal article" date="2022" name="New Phytol.">
        <title>Evolutionary transition to the ectomycorrhizal habit in the genomes of a hyperdiverse lineage of mushroom-forming fungi.</title>
        <authorList>
            <person name="Looney B."/>
            <person name="Miyauchi S."/>
            <person name="Morin E."/>
            <person name="Drula E."/>
            <person name="Courty P.E."/>
            <person name="Kohler A."/>
            <person name="Kuo A."/>
            <person name="LaButti K."/>
            <person name="Pangilinan J."/>
            <person name="Lipzen A."/>
            <person name="Riley R."/>
            <person name="Andreopoulos W."/>
            <person name="He G."/>
            <person name="Johnson J."/>
            <person name="Nolan M."/>
            <person name="Tritt A."/>
            <person name="Barry K.W."/>
            <person name="Grigoriev I.V."/>
            <person name="Nagy L.G."/>
            <person name="Hibbett D."/>
            <person name="Henrissat B."/>
            <person name="Matheny P.B."/>
            <person name="Labbe J."/>
            <person name="Martin F.M."/>
        </authorList>
    </citation>
    <scope>NUCLEOTIDE SEQUENCE</scope>
    <source>
        <strain evidence="1">HHB10654</strain>
    </source>
</reference>